<dbReference type="AlphaFoldDB" id="A0ABD0X845"/>
<evidence type="ECO:0000313" key="3">
    <source>
        <dbReference type="EMBL" id="KAL0973028.1"/>
    </source>
</evidence>
<comment type="caution">
    <text evidence="3">The sequence shown here is derived from an EMBL/GenBank/DDBJ whole genome shotgun (WGS) entry which is preliminary data.</text>
</comment>
<dbReference type="EMBL" id="JAGEUA010000006">
    <property type="protein sequence ID" value="KAL0973028.1"/>
    <property type="molecule type" value="Genomic_DNA"/>
</dbReference>
<evidence type="ECO:0000313" key="4">
    <source>
        <dbReference type="Proteomes" id="UP001557470"/>
    </source>
</evidence>
<organism evidence="3 4">
    <name type="scientific">Umbra pygmaea</name>
    <name type="common">Eastern mudminnow</name>
    <dbReference type="NCBI Taxonomy" id="75934"/>
    <lineage>
        <taxon>Eukaryota</taxon>
        <taxon>Metazoa</taxon>
        <taxon>Chordata</taxon>
        <taxon>Craniata</taxon>
        <taxon>Vertebrata</taxon>
        <taxon>Euteleostomi</taxon>
        <taxon>Actinopterygii</taxon>
        <taxon>Neopterygii</taxon>
        <taxon>Teleostei</taxon>
        <taxon>Protacanthopterygii</taxon>
        <taxon>Esociformes</taxon>
        <taxon>Umbridae</taxon>
        <taxon>Umbra</taxon>
    </lineage>
</organism>
<evidence type="ECO:0000256" key="2">
    <source>
        <dbReference type="SAM" id="SignalP"/>
    </source>
</evidence>
<keyword evidence="2" id="KW-0732">Signal</keyword>
<feature type="signal peptide" evidence="2">
    <location>
        <begin position="1"/>
        <end position="21"/>
    </location>
</feature>
<dbReference type="Proteomes" id="UP001557470">
    <property type="component" value="Unassembled WGS sequence"/>
</dbReference>
<name>A0ABD0X845_UMBPY</name>
<keyword evidence="1" id="KW-1133">Transmembrane helix</keyword>
<gene>
    <name evidence="3" type="ORF">UPYG_G00197930</name>
</gene>
<keyword evidence="4" id="KW-1185">Reference proteome</keyword>
<feature type="chain" id="PRO_5044848958" evidence="2">
    <location>
        <begin position="22"/>
        <end position="311"/>
    </location>
</feature>
<protein>
    <submittedName>
        <fullName evidence="3">Uncharacterized protein</fullName>
    </submittedName>
</protein>
<sequence length="311" mass="34771">MLILANFALILLFGYKVTCTALETQLEVIHATIGEPLELNCTYNCSGGFVRGHWIKYQECPHCHLPVEKILNNGELCTLPLYFSHLSIKDIQYNYTCFTIDQENEFLPRRIERLVSVQEQAQPSVQTTMRTKDVLVTVLVNQEDSSNNGEFTVLKVFLTITVFLAMMLAALAVYFCISHNQYGKGKSAIIGKNPTTRQGSGVGRATTTIGTCTNKCERGVALRITPADCQSDQEVPYADIMITVRGSSTPELTQISYLAPGDNRERWREEAGYGARSHLQVSHSADRLQVHPREVSRKMSTSSEYAVITYS</sequence>
<keyword evidence="1" id="KW-0812">Transmembrane</keyword>
<feature type="transmembrane region" description="Helical" evidence="1">
    <location>
        <begin position="156"/>
        <end position="177"/>
    </location>
</feature>
<reference evidence="3 4" key="1">
    <citation type="submission" date="2024-06" db="EMBL/GenBank/DDBJ databases">
        <authorList>
            <person name="Pan Q."/>
            <person name="Wen M."/>
            <person name="Jouanno E."/>
            <person name="Zahm M."/>
            <person name="Klopp C."/>
            <person name="Cabau C."/>
            <person name="Louis A."/>
            <person name="Berthelot C."/>
            <person name="Parey E."/>
            <person name="Roest Crollius H."/>
            <person name="Montfort J."/>
            <person name="Robinson-Rechavi M."/>
            <person name="Bouchez O."/>
            <person name="Lampietro C."/>
            <person name="Lopez Roques C."/>
            <person name="Donnadieu C."/>
            <person name="Postlethwait J."/>
            <person name="Bobe J."/>
            <person name="Verreycken H."/>
            <person name="Guiguen Y."/>
        </authorList>
    </citation>
    <scope>NUCLEOTIDE SEQUENCE [LARGE SCALE GENOMIC DNA]</scope>
    <source>
        <strain evidence="3">Up_M1</strain>
        <tissue evidence="3">Testis</tissue>
    </source>
</reference>
<accession>A0ABD0X845</accession>
<evidence type="ECO:0000256" key="1">
    <source>
        <dbReference type="SAM" id="Phobius"/>
    </source>
</evidence>
<proteinExistence type="predicted"/>
<keyword evidence="1" id="KW-0472">Membrane</keyword>